<sequence length="360" mass="40425">MNWHFPIFLTFLILIVVIFGLETTVSTDPLIDTSIEAPISFKKSNVSTKANLSDENVKKSIQSKENVKKSIQSKVKKLRQLKLEAKQIASQLRRERRIKAISASEGREEKIEKLKKWKNRMRRRVKALIKRVTKMEKVMKIRKAELQNVKQHKKQQHFTTVSTPPQFTVIPYRKNKGHQKEFGKKKTKPTTTTISPAAMTLTTTKPTSTASKISSSTIPSTAITQAPIVTTQKVKILSKRSHFGVDGSPCETHQDCAPGHCCHRFGALHGSHSAVCLRHDAKEGAHCEHSCACMGSLKCVKSSNPRSHASEQAHCRRLTPKEFAHSVSSSSTSHHPSSSSSVSPKIRTHPTNNRYHLRYN</sequence>
<accession>A0AC35GLL0</accession>
<evidence type="ECO:0000313" key="2">
    <source>
        <dbReference type="WBParaSite" id="PS1159_v2.g6645.t2"/>
    </source>
</evidence>
<name>A0AC35GLL0_9BILA</name>
<organism evidence="1 2">
    <name type="scientific">Panagrolaimus sp. PS1159</name>
    <dbReference type="NCBI Taxonomy" id="55785"/>
    <lineage>
        <taxon>Eukaryota</taxon>
        <taxon>Metazoa</taxon>
        <taxon>Ecdysozoa</taxon>
        <taxon>Nematoda</taxon>
        <taxon>Chromadorea</taxon>
        <taxon>Rhabditida</taxon>
        <taxon>Tylenchina</taxon>
        <taxon>Panagrolaimomorpha</taxon>
        <taxon>Panagrolaimoidea</taxon>
        <taxon>Panagrolaimidae</taxon>
        <taxon>Panagrolaimus</taxon>
    </lineage>
</organism>
<dbReference type="WBParaSite" id="PS1159_v2.g6645.t2">
    <property type="protein sequence ID" value="PS1159_v2.g6645.t2"/>
    <property type="gene ID" value="PS1159_v2.g6645"/>
</dbReference>
<dbReference type="Proteomes" id="UP000887580">
    <property type="component" value="Unplaced"/>
</dbReference>
<reference evidence="2" key="1">
    <citation type="submission" date="2022-11" db="UniProtKB">
        <authorList>
            <consortium name="WormBaseParasite"/>
        </authorList>
    </citation>
    <scope>IDENTIFICATION</scope>
</reference>
<proteinExistence type="predicted"/>
<protein>
    <submittedName>
        <fullName evidence="2">WAP domain-containing protein</fullName>
    </submittedName>
</protein>
<evidence type="ECO:0000313" key="1">
    <source>
        <dbReference type="Proteomes" id="UP000887580"/>
    </source>
</evidence>